<evidence type="ECO:0000313" key="4">
    <source>
        <dbReference type="Proteomes" id="UP000489600"/>
    </source>
</evidence>
<keyword evidence="4" id="KW-1185">Reference proteome</keyword>
<proteinExistence type="predicted"/>
<sequence length="115" mass="12653">MEKQIFCQFLVVMVLLSSSHIQGNPGCNDFGIEVLYKCSNSMDKKLPAPPKPFEDCCTAVRTIGMKCVCEVINKEIETVIDMQKFVKVVDDCGRPLAAGSQCGSYRVPGINADMQ</sequence>
<dbReference type="Pfam" id="PF14368">
    <property type="entry name" value="LTP_2"/>
    <property type="match status" value="1"/>
</dbReference>
<gene>
    <name evidence="3" type="ORF">ANE_LOCUS26651</name>
</gene>
<name>A0A565CRG7_9BRAS</name>
<keyword evidence="1" id="KW-0732">Signal</keyword>
<dbReference type="SUPFAM" id="SSF47699">
    <property type="entry name" value="Bifunctional inhibitor/lipid-transfer protein/seed storage 2S albumin"/>
    <property type="match status" value="1"/>
</dbReference>
<dbReference type="PANTHER" id="PTHR33286:SF54">
    <property type="entry name" value="BIFUNCTIONAL INHIBITOR_LIPID-TRANSFER PROTEIN_SEED STORAGE 2S ALBUMIN SUPERFAMILY PROTEIN"/>
    <property type="match status" value="1"/>
</dbReference>
<dbReference type="EMBL" id="CABITT030000008">
    <property type="protein sequence ID" value="VVB16207.1"/>
    <property type="molecule type" value="Genomic_DNA"/>
</dbReference>
<feature type="chain" id="PRO_5022133635" description="Bifunctional inhibitor/plant lipid transfer protein/seed storage helical domain-containing protein" evidence="1">
    <location>
        <begin position="24"/>
        <end position="115"/>
    </location>
</feature>
<protein>
    <recommendedName>
        <fullName evidence="2">Bifunctional inhibitor/plant lipid transfer protein/seed storage helical domain-containing protein</fullName>
    </recommendedName>
</protein>
<dbReference type="OrthoDB" id="653734at2759"/>
<evidence type="ECO:0000259" key="2">
    <source>
        <dbReference type="SMART" id="SM00499"/>
    </source>
</evidence>
<dbReference type="InterPro" id="IPR036312">
    <property type="entry name" value="Bifun_inhib/LTP/seed_sf"/>
</dbReference>
<dbReference type="Proteomes" id="UP000489600">
    <property type="component" value="Unassembled WGS sequence"/>
</dbReference>
<feature type="signal peptide" evidence="1">
    <location>
        <begin position="1"/>
        <end position="23"/>
    </location>
</feature>
<dbReference type="PANTHER" id="PTHR33286">
    <property type="entry name" value="BIFUNCTIONAL INHIBITOR/LIPID-TRANSFER PROTEIN/SEED STORAGE 2S ALBUMIN SUPERFAMILY PROTEIN"/>
    <property type="match status" value="1"/>
</dbReference>
<dbReference type="Gene3D" id="1.10.110.10">
    <property type="entry name" value="Plant lipid-transfer and hydrophobic proteins"/>
    <property type="match status" value="1"/>
</dbReference>
<dbReference type="InterPro" id="IPR016140">
    <property type="entry name" value="Bifunc_inhib/LTP/seed_store"/>
</dbReference>
<evidence type="ECO:0000313" key="3">
    <source>
        <dbReference type="EMBL" id="VVB16207.1"/>
    </source>
</evidence>
<evidence type="ECO:0000256" key="1">
    <source>
        <dbReference type="SAM" id="SignalP"/>
    </source>
</evidence>
<feature type="domain" description="Bifunctional inhibitor/plant lipid transfer protein/seed storage helical" evidence="2">
    <location>
        <begin position="38"/>
        <end position="102"/>
    </location>
</feature>
<accession>A0A565CRG7</accession>
<comment type="caution">
    <text evidence="3">The sequence shown here is derived from an EMBL/GenBank/DDBJ whole genome shotgun (WGS) entry which is preliminary data.</text>
</comment>
<dbReference type="SMART" id="SM00499">
    <property type="entry name" value="AAI"/>
    <property type="match status" value="1"/>
</dbReference>
<organism evidence="3 4">
    <name type="scientific">Arabis nemorensis</name>
    <dbReference type="NCBI Taxonomy" id="586526"/>
    <lineage>
        <taxon>Eukaryota</taxon>
        <taxon>Viridiplantae</taxon>
        <taxon>Streptophyta</taxon>
        <taxon>Embryophyta</taxon>
        <taxon>Tracheophyta</taxon>
        <taxon>Spermatophyta</taxon>
        <taxon>Magnoliopsida</taxon>
        <taxon>eudicotyledons</taxon>
        <taxon>Gunneridae</taxon>
        <taxon>Pentapetalae</taxon>
        <taxon>rosids</taxon>
        <taxon>malvids</taxon>
        <taxon>Brassicales</taxon>
        <taxon>Brassicaceae</taxon>
        <taxon>Arabideae</taxon>
        <taxon>Arabis</taxon>
    </lineage>
</organism>
<dbReference type="AlphaFoldDB" id="A0A565CRG7"/>
<reference evidence="3" key="1">
    <citation type="submission" date="2019-07" db="EMBL/GenBank/DDBJ databases">
        <authorList>
            <person name="Dittberner H."/>
        </authorList>
    </citation>
    <scope>NUCLEOTIDE SEQUENCE [LARGE SCALE GENOMIC DNA]</scope>
</reference>